<feature type="signal peptide" evidence="1">
    <location>
        <begin position="1"/>
        <end position="20"/>
    </location>
</feature>
<dbReference type="GO" id="GO:0005975">
    <property type="term" value="P:carbohydrate metabolic process"/>
    <property type="evidence" value="ECO:0007669"/>
    <property type="project" value="InterPro"/>
</dbReference>
<dbReference type="Pfam" id="PF01522">
    <property type="entry name" value="Polysacc_deac_1"/>
    <property type="match status" value="1"/>
</dbReference>
<dbReference type="PANTHER" id="PTHR10587">
    <property type="entry name" value="GLYCOSYL TRANSFERASE-RELATED"/>
    <property type="match status" value="1"/>
</dbReference>
<evidence type="ECO:0000313" key="4">
    <source>
        <dbReference type="Proteomes" id="UP000186015"/>
    </source>
</evidence>
<dbReference type="EMBL" id="FOAT01000004">
    <property type="protein sequence ID" value="SEK66162.1"/>
    <property type="molecule type" value="Genomic_DNA"/>
</dbReference>
<evidence type="ECO:0000313" key="3">
    <source>
        <dbReference type="EMBL" id="SEK66162.1"/>
    </source>
</evidence>
<dbReference type="Proteomes" id="UP000186015">
    <property type="component" value="Unassembled WGS sequence"/>
</dbReference>
<dbReference type="PROSITE" id="PS51257">
    <property type="entry name" value="PROKAR_LIPOPROTEIN"/>
    <property type="match status" value="1"/>
</dbReference>
<dbReference type="OrthoDB" id="9812065at2"/>
<dbReference type="InterPro" id="IPR050248">
    <property type="entry name" value="Polysacc_deacetylase_ArnD"/>
</dbReference>
<reference evidence="3 4" key="1">
    <citation type="submission" date="2016-10" db="EMBL/GenBank/DDBJ databases">
        <authorList>
            <person name="de Groot N.N."/>
        </authorList>
    </citation>
    <scope>NUCLEOTIDE SEQUENCE [LARGE SCALE GENOMIC DNA]</scope>
    <source>
        <strain evidence="3 4">KH2T6</strain>
    </source>
</reference>
<dbReference type="InterPro" id="IPR011330">
    <property type="entry name" value="Glyco_hydro/deAcase_b/a-brl"/>
</dbReference>
<feature type="domain" description="NodB homology" evidence="2">
    <location>
        <begin position="99"/>
        <end position="279"/>
    </location>
</feature>
<dbReference type="RefSeq" id="WP_074831404.1">
    <property type="nucleotide sequence ID" value="NZ_FOAT01000004.1"/>
</dbReference>
<dbReference type="Gene3D" id="3.20.20.370">
    <property type="entry name" value="Glycoside hydrolase/deacetylase"/>
    <property type="match status" value="1"/>
</dbReference>
<keyword evidence="1" id="KW-0732">Signal</keyword>
<protein>
    <submittedName>
        <fullName evidence="3">Peptidoglycan-N-acetylmuramic acid deacetylase</fullName>
    </submittedName>
</protein>
<dbReference type="GO" id="GO:0016020">
    <property type="term" value="C:membrane"/>
    <property type="evidence" value="ECO:0007669"/>
    <property type="project" value="TreeGrafter"/>
</dbReference>
<dbReference type="InterPro" id="IPR002509">
    <property type="entry name" value="NODB_dom"/>
</dbReference>
<dbReference type="PROSITE" id="PS51677">
    <property type="entry name" value="NODB"/>
    <property type="match status" value="1"/>
</dbReference>
<dbReference type="SUPFAM" id="SSF88713">
    <property type="entry name" value="Glycoside hydrolase/deacetylase"/>
    <property type="match status" value="1"/>
</dbReference>
<organism evidence="3 4">
    <name type="scientific">Ruminococcus albus</name>
    <dbReference type="NCBI Taxonomy" id="1264"/>
    <lineage>
        <taxon>Bacteria</taxon>
        <taxon>Bacillati</taxon>
        <taxon>Bacillota</taxon>
        <taxon>Clostridia</taxon>
        <taxon>Eubacteriales</taxon>
        <taxon>Oscillospiraceae</taxon>
        <taxon>Ruminococcus</taxon>
    </lineage>
</organism>
<dbReference type="GO" id="GO:0016810">
    <property type="term" value="F:hydrolase activity, acting on carbon-nitrogen (but not peptide) bonds"/>
    <property type="evidence" value="ECO:0007669"/>
    <property type="project" value="InterPro"/>
</dbReference>
<name>A0A1H7IW36_RUMAL</name>
<gene>
    <name evidence="3" type="ORF">SAMN05216469_104108</name>
</gene>
<sequence>MNKLILARLAAVFTAGVLTACGVTGKSGKNEDFPETTTAEAEPVMMSAQAVKDLSALSSEKHGYGQGVQVDEKNRTTGALDFNRTYGKFNATALNEDTEKITLTFDQGYENGYTSGILDTLKEKNVKAVFFLVQDYAERNPELVRRMIDEGHTVANHSVHHYSMPTLTPETARSEILDFHEYMKKNFGVEMNLFRPPMGEFSEQSLAVTSDCGYRTMLWSFAYADWDTDDQADPAQSLEKLKNAAHPGAIYLLHSVSATNAQILPDLIDAIRADGFEFY</sequence>
<proteinExistence type="predicted"/>
<dbReference type="AlphaFoldDB" id="A0A1H7IW36"/>
<dbReference type="PANTHER" id="PTHR10587:SF78">
    <property type="entry name" value="PEPTIDOGLYCAN-N-ACETYLMURAMIC ACID DEACETYLASE PDAA"/>
    <property type="match status" value="1"/>
</dbReference>
<evidence type="ECO:0000259" key="2">
    <source>
        <dbReference type="PROSITE" id="PS51677"/>
    </source>
</evidence>
<evidence type="ECO:0000256" key="1">
    <source>
        <dbReference type="SAM" id="SignalP"/>
    </source>
</evidence>
<accession>A0A1H7IW36</accession>
<feature type="chain" id="PRO_5039316900" evidence="1">
    <location>
        <begin position="21"/>
        <end position="279"/>
    </location>
</feature>